<name>A0A0C2T2C8_AMAMK</name>
<accession>A0A0C2T2C8</accession>
<dbReference type="HOGENOM" id="CLU_1570227_0_0_1"/>
<dbReference type="InParanoid" id="A0A0C2T2C8"/>
<protein>
    <submittedName>
        <fullName evidence="2">Uncharacterized protein</fullName>
    </submittedName>
</protein>
<organism evidence="2 3">
    <name type="scientific">Amanita muscaria (strain Koide BX008)</name>
    <dbReference type="NCBI Taxonomy" id="946122"/>
    <lineage>
        <taxon>Eukaryota</taxon>
        <taxon>Fungi</taxon>
        <taxon>Dikarya</taxon>
        <taxon>Basidiomycota</taxon>
        <taxon>Agaricomycotina</taxon>
        <taxon>Agaricomycetes</taxon>
        <taxon>Agaricomycetidae</taxon>
        <taxon>Agaricales</taxon>
        <taxon>Pluteineae</taxon>
        <taxon>Amanitaceae</taxon>
        <taxon>Amanita</taxon>
    </lineage>
</organism>
<dbReference type="Proteomes" id="UP000054549">
    <property type="component" value="Unassembled WGS sequence"/>
</dbReference>
<dbReference type="AlphaFoldDB" id="A0A0C2T2C8"/>
<evidence type="ECO:0000256" key="1">
    <source>
        <dbReference type="SAM" id="MobiDB-lite"/>
    </source>
</evidence>
<gene>
    <name evidence="2" type="ORF">M378DRAFT_912018</name>
</gene>
<proteinExistence type="predicted"/>
<evidence type="ECO:0000313" key="2">
    <source>
        <dbReference type="EMBL" id="KIL60624.1"/>
    </source>
</evidence>
<sequence length="170" mass="18964">MNRKRSNVNLQNLRRSKRLKTPSSIQGSSLSTPQTPSTMNAVALWDPDGPEGVEPPTAPQDKRTVFPSTPLLTVHQTGASISSTYGLSSPQSNVHQVQSHEVFYGRPAGWPSRSTIKILRKKIFEDIIFNMVRAAQKFLLSPVPTSCLVMVMRSRNDHLNGATLKEIWKR</sequence>
<evidence type="ECO:0000313" key="3">
    <source>
        <dbReference type="Proteomes" id="UP000054549"/>
    </source>
</evidence>
<keyword evidence="3" id="KW-1185">Reference proteome</keyword>
<feature type="region of interest" description="Disordered" evidence="1">
    <location>
        <begin position="1"/>
        <end position="62"/>
    </location>
</feature>
<feature type="compositionally biased region" description="Polar residues" evidence="1">
    <location>
        <begin position="21"/>
        <end position="40"/>
    </location>
</feature>
<reference evidence="2 3" key="1">
    <citation type="submission" date="2014-04" db="EMBL/GenBank/DDBJ databases">
        <title>Evolutionary Origins and Diversification of the Mycorrhizal Mutualists.</title>
        <authorList>
            <consortium name="DOE Joint Genome Institute"/>
            <consortium name="Mycorrhizal Genomics Consortium"/>
            <person name="Kohler A."/>
            <person name="Kuo A."/>
            <person name="Nagy L.G."/>
            <person name="Floudas D."/>
            <person name="Copeland A."/>
            <person name="Barry K.W."/>
            <person name="Cichocki N."/>
            <person name="Veneault-Fourrey C."/>
            <person name="LaButti K."/>
            <person name="Lindquist E.A."/>
            <person name="Lipzen A."/>
            <person name="Lundell T."/>
            <person name="Morin E."/>
            <person name="Murat C."/>
            <person name="Riley R."/>
            <person name="Ohm R."/>
            <person name="Sun H."/>
            <person name="Tunlid A."/>
            <person name="Henrissat B."/>
            <person name="Grigoriev I.V."/>
            <person name="Hibbett D.S."/>
            <person name="Martin F."/>
        </authorList>
    </citation>
    <scope>NUCLEOTIDE SEQUENCE [LARGE SCALE GENOMIC DNA]</scope>
    <source>
        <strain evidence="2 3">Koide BX008</strain>
    </source>
</reference>
<dbReference type="EMBL" id="KN818295">
    <property type="protein sequence ID" value="KIL60624.1"/>
    <property type="molecule type" value="Genomic_DNA"/>
</dbReference>